<dbReference type="PANTHER" id="PTHR32315:SF4">
    <property type="entry name" value="URACIL PHOSPHORIBOSYLTRANSFERASE, CHLOROPLASTIC"/>
    <property type="match status" value="1"/>
</dbReference>
<comment type="activity regulation">
    <text evidence="15">Allosterically activated by GTP.</text>
</comment>
<dbReference type="InterPro" id="IPR034332">
    <property type="entry name" value="Upp_B"/>
</dbReference>
<accession>A0A2G5K534</accession>
<evidence type="ECO:0000256" key="7">
    <source>
        <dbReference type="ARBA" id="ARBA00022741"/>
    </source>
</evidence>
<gene>
    <name evidence="15" type="primary">upp</name>
    <name evidence="17" type="ORF">BFP76_02465</name>
</gene>
<dbReference type="GO" id="GO:0005525">
    <property type="term" value="F:GTP binding"/>
    <property type="evidence" value="ECO:0007669"/>
    <property type="project" value="UniProtKB-KW"/>
</dbReference>
<comment type="similarity">
    <text evidence="2 15">Belongs to the UPRTase family.</text>
</comment>
<evidence type="ECO:0000256" key="6">
    <source>
        <dbReference type="ARBA" id="ARBA00022679"/>
    </source>
</evidence>
<comment type="pathway">
    <text evidence="1 15">Pyrimidine metabolism; UMP biosynthesis via salvage pathway; UMP from uracil: step 1/1.</text>
</comment>
<evidence type="ECO:0000256" key="8">
    <source>
        <dbReference type="ARBA" id="ARBA00022842"/>
    </source>
</evidence>
<dbReference type="Pfam" id="PF14681">
    <property type="entry name" value="UPRTase"/>
    <property type="match status" value="1"/>
</dbReference>
<feature type="domain" description="Phosphoribosyltransferase" evidence="16">
    <location>
        <begin position="7"/>
        <end position="209"/>
    </location>
</feature>
<evidence type="ECO:0000256" key="3">
    <source>
        <dbReference type="ARBA" id="ARBA00011894"/>
    </source>
</evidence>
<feature type="binding site" evidence="15">
    <location>
        <begin position="132"/>
        <end position="140"/>
    </location>
    <ligand>
        <name>5-phospho-alpha-D-ribose 1-diphosphate</name>
        <dbReference type="ChEBI" id="CHEBI:58017"/>
    </ligand>
</feature>
<feature type="binding site" evidence="15">
    <location>
        <position position="201"/>
    </location>
    <ligand>
        <name>5-phospho-alpha-D-ribose 1-diphosphate</name>
        <dbReference type="ChEBI" id="CHEBI:58017"/>
    </ligand>
</feature>
<dbReference type="Gene3D" id="3.40.50.2020">
    <property type="match status" value="1"/>
</dbReference>
<dbReference type="RefSeq" id="WP_099592401.1">
    <property type="nucleotide sequence ID" value="NZ_MDGM01000012.1"/>
</dbReference>
<feature type="binding site" evidence="15">
    <location>
        <position position="195"/>
    </location>
    <ligand>
        <name>uracil</name>
        <dbReference type="ChEBI" id="CHEBI:17568"/>
    </ligand>
</feature>
<organism evidence="17 18">
    <name type="scientific">Paramylibacter kogurei</name>
    <dbReference type="NCBI Taxonomy" id="1889778"/>
    <lineage>
        <taxon>Bacteria</taxon>
        <taxon>Pseudomonadati</taxon>
        <taxon>Pseudomonadota</taxon>
        <taxon>Alphaproteobacteria</taxon>
        <taxon>Rhodobacterales</taxon>
        <taxon>Paracoccaceae</taxon>
        <taxon>Paramylibacter</taxon>
    </lineage>
</organism>
<evidence type="ECO:0000256" key="14">
    <source>
        <dbReference type="ARBA" id="ARBA00079807"/>
    </source>
</evidence>
<dbReference type="FunFam" id="3.40.50.2020:FF:000003">
    <property type="entry name" value="Uracil phosphoribosyltransferase"/>
    <property type="match status" value="1"/>
</dbReference>
<evidence type="ECO:0000256" key="15">
    <source>
        <dbReference type="HAMAP-Rule" id="MF_01218"/>
    </source>
</evidence>
<feature type="binding site" evidence="15">
    <location>
        <begin position="200"/>
        <end position="202"/>
    </location>
    <ligand>
        <name>uracil</name>
        <dbReference type="ChEBI" id="CHEBI:17568"/>
    </ligand>
</feature>
<evidence type="ECO:0000259" key="16">
    <source>
        <dbReference type="Pfam" id="PF14681"/>
    </source>
</evidence>
<feature type="binding site" evidence="15">
    <location>
        <position position="80"/>
    </location>
    <ligand>
        <name>5-phospho-alpha-D-ribose 1-diphosphate</name>
        <dbReference type="ChEBI" id="CHEBI:58017"/>
    </ligand>
</feature>
<evidence type="ECO:0000313" key="17">
    <source>
        <dbReference type="EMBL" id="PIB24123.1"/>
    </source>
</evidence>
<dbReference type="EC" id="2.4.2.9" evidence="3 15"/>
<dbReference type="GO" id="GO:0004845">
    <property type="term" value="F:uracil phosphoribosyltransferase activity"/>
    <property type="evidence" value="ECO:0007669"/>
    <property type="project" value="UniProtKB-UniRule"/>
</dbReference>
<dbReference type="GO" id="GO:0005737">
    <property type="term" value="C:cytoplasm"/>
    <property type="evidence" value="ECO:0007669"/>
    <property type="project" value="UniProtKB-ARBA"/>
</dbReference>
<keyword evidence="4 15" id="KW-0021">Allosteric enzyme</keyword>
<keyword evidence="18" id="KW-1185">Reference proteome</keyword>
<dbReference type="GO" id="GO:0000287">
    <property type="term" value="F:magnesium ion binding"/>
    <property type="evidence" value="ECO:0007669"/>
    <property type="project" value="UniProtKB-UniRule"/>
</dbReference>
<reference evidence="17 18" key="1">
    <citation type="submission" date="2016-08" db="EMBL/GenBank/DDBJ databases">
        <title>Draft genome of Amylibacter sp. strain 4G11.</title>
        <authorList>
            <person name="Wong S.-K."/>
            <person name="Hamasaki K."/>
            <person name="Yoshizawa S."/>
        </authorList>
    </citation>
    <scope>NUCLEOTIDE SEQUENCE [LARGE SCALE GENOMIC DNA]</scope>
    <source>
        <strain evidence="17 18">4G11</strain>
    </source>
</reference>
<evidence type="ECO:0000256" key="2">
    <source>
        <dbReference type="ARBA" id="ARBA00009516"/>
    </source>
</evidence>
<proteinExistence type="inferred from homology"/>
<dbReference type="NCBIfam" id="NF001097">
    <property type="entry name" value="PRK00129.1"/>
    <property type="match status" value="1"/>
</dbReference>
<comment type="cofactor">
    <cofactor evidence="15">
        <name>Mg(2+)</name>
        <dbReference type="ChEBI" id="CHEBI:18420"/>
    </cofactor>
    <text evidence="15">Binds 1 Mg(2+) ion per subunit. The magnesium is bound as Mg-PRPP.</text>
</comment>
<comment type="function">
    <text evidence="12 15">Catalyzes the conversion of uracil and 5-phospho-alpha-D-ribose 1-diphosphate (PRPP) to UMP and diphosphate.</text>
</comment>
<dbReference type="AlphaFoldDB" id="A0A2G5K534"/>
<dbReference type="SUPFAM" id="SSF53271">
    <property type="entry name" value="PRTase-like"/>
    <property type="match status" value="1"/>
</dbReference>
<dbReference type="InterPro" id="IPR000836">
    <property type="entry name" value="PRTase_dom"/>
</dbReference>
<keyword evidence="6 15" id="KW-0808">Transferase</keyword>
<keyword evidence="9 15" id="KW-0342">GTP-binding</keyword>
<dbReference type="CDD" id="cd06223">
    <property type="entry name" value="PRTases_typeI"/>
    <property type="match status" value="1"/>
</dbReference>
<dbReference type="EMBL" id="MDGM01000012">
    <property type="protein sequence ID" value="PIB24123.1"/>
    <property type="molecule type" value="Genomic_DNA"/>
</dbReference>
<evidence type="ECO:0000256" key="1">
    <source>
        <dbReference type="ARBA" id="ARBA00005180"/>
    </source>
</evidence>
<dbReference type="InterPro" id="IPR050054">
    <property type="entry name" value="UPRTase/APRTase"/>
</dbReference>
<dbReference type="Proteomes" id="UP000231516">
    <property type="component" value="Unassembled WGS sequence"/>
</dbReference>
<evidence type="ECO:0000313" key="18">
    <source>
        <dbReference type="Proteomes" id="UP000231516"/>
    </source>
</evidence>
<dbReference type="PANTHER" id="PTHR32315">
    <property type="entry name" value="ADENINE PHOSPHORIBOSYLTRANSFERASE"/>
    <property type="match status" value="1"/>
</dbReference>
<keyword evidence="8 15" id="KW-0460">Magnesium</keyword>
<dbReference type="NCBIfam" id="TIGR01091">
    <property type="entry name" value="upp"/>
    <property type="match status" value="1"/>
</dbReference>
<dbReference type="InterPro" id="IPR005765">
    <property type="entry name" value="UPRT"/>
</dbReference>
<evidence type="ECO:0000256" key="9">
    <source>
        <dbReference type="ARBA" id="ARBA00023134"/>
    </source>
</evidence>
<evidence type="ECO:0000256" key="5">
    <source>
        <dbReference type="ARBA" id="ARBA00022676"/>
    </source>
</evidence>
<dbReference type="GO" id="GO:0044206">
    <property type="term" value="P:UMP salvage"/>
    <property type="evidence" value="ECO:0007669"/>
    <property type="project" value="UniProtKB-UniRule"/>
</dbReference>
<evidence type="ECO:0000256" key="10">
    <source>
        <dbReference type="ARBA" id="ARBA00031082"/>
    </source>
</evidence>
<dbReference type="HAMAP" id="MF_01218_B">
    <property type="entry name" value="Upp_B"/>
    <property type="match status" value="1"/>
</dbReference>
<protein>
    <recommendedName>
        <fullName evidence="13 15">Uracil phosphoribosyltransferase</fullName>
        <ecNumber evidence="3 15">2.4.2.9</ecNumber>
    </recommendedName>
    <alternativeName>
        <fullName evidence="10 15">UMP pyrophosphorylase</fullName>
    </alternativeName>
    <alternativeName>
        <fullName evidence="14 15">UPRTase</fullName>
    </alternativeName>
</protein>
<evidence type="ECO:0000256" key="11">
    <source>
        <dbReference type="ARBA" id="ARBA00052919"/>
    </source>
</evidence>
<feature type="binding site" evidence="15">
    <location>
        <position position="105"/>
    </location>
    <ligand>
        <name>5-phospho-alpha-D-ribose 1-diphosphate</name>
        <dbReference type="ChEBI" id="CHEBI:58017"/>
    </ligand>
</feature>
<evidence type="ECO:0000256" key="13">
    <source>
        <dbReference type="ARBA" id="ARBA00072146"/>
    </source>
</evidence>
<keyword evidence="5 15" id="KW-0328">Glycosyltransferase</keyword>
<name>A0A2G5K534_9RHOB</name>
<evidence type="ECO:0000256" key="12">
    <source>
        <dbReference type="ARBA" id="ARBA00056901"/>
    </source>
</evidence>
<dbReference type="UniPathway" id="UPA00574">
    <property type="reaction ID" value="UER00636"/>
</dbReference>
<keyword evidence="7 15" id="KW-0547">Nucleotide-binding</keyword>
<sequence>MDQHLTVVDHPLIQHKLSYMRSIKTPTNQFRQLLREISHLLAYEVTRNLEMTSKRIKTPMQDLDAPFVAGKKMALVSILRAGNGLLDGVLDLVPSARVGFVGLYRDEETLKPVKYYFKVPKHLDERLVIAVDPMLATGNSSAAAIDMLKEAGATNIRFLCLLAAPEGVALMKEKHPDVPIVTASLDERLNENGYILPGLGDAGDRMFGTK</sequence>
<dbReference type="InterPro" id="IPR029057">
    <property type="entry name" value="PRTase-like"/>
</dbReference>
<comment type="caution">
    <text evidence="17">The sequence shown here is derived from an EMBL/GenBank/DDBJ whole genome shotgun (WGS) entry which is preliminary data.</text>
</comment>
<dbReference type="OrthoDB" id="9781675at2"/>
<evidence type="ECO:0000256" key="4">
    <source>
        <dbReference type="ARBA" id="ARBA00022533"/>
    </source>
</evidence>
<dbReference type="GO" id="GO:0006223">
    <property type="term" value="P:uracil salvage"/>
    <property type="evidence" value="ECO:0007669"/>
    <property type="project" value="InterPro"/>
</dbReference>
<comment type="catalytic activity">
    <reaction evidence="11 15">
        <text>UMP + diphosphate = 5-phospho-alpha-D-ribose 1-diphosphate + uracil</text>
        <dbReference type="Rhea" id="RHEA:13017"/>
        <dbReference type="ChEBI" id="CHEBI:17568"/>
        <dbReference type="ChEBI" id="CHEBI:33019"/>
        <dbReference type="ChEBI" id="CHEBI:57865"/>
        <dbReference type="ChEBI" id="CHEBI:58017"/>
        <dbReference type="EC" id="2.4.2.9"/>
    </reaction>
</comment>